<keyword evidence="2" id="KW-0238">DNA-binding</keyword>
<reference evidence="7 8" key="1">
    <citation type="submission" date="2016-11" db="EMBL/GenBank/DDBJ databases">
        <authorList>
            <person name="Jaros S."/>
            <person name="Januszkiewicz K."/>
            <person name="Wedrychowicz H."/>
        </authorList>
    </citation>
    <scope>NUCLEOTIDE SEQUENCE [LARGE SCALE GENOMIC DNA]</scope>
    <source>
        <strain evidence="7 8">DSM 10068</strain>
    </source>
</reference>
<feature type="compositionally biased region" description="Low complexity" evidence="4">
    <location>
        <begin position="35"/>
        <end position="53"/>
    </location>
</feature>
<dbReference type="EMBL" id="FQXV01000015">
    <property type="protein sequence ID" value="SHI20981.1"/>
    <property type="molecule type" value="Genomic_DNA"/>
</dbReference>
<proteinExistence type="predicted"/>
<dbReference type="InterPro" id="IPR028082">
    <property type="entry name" value="Peripla_BP_I"/>
</dbReference>
<evidence type="ECO:0000259" key="6">
    <source>
        <dbReference type="Pfam" id="PF13407"/>
    </source>
</evidence>
<feature type="domain" description="Periplasmic binding protein" evidence="6">
    <location>
        <begin position="90"/>
        <end position="308"/>
    </location>
</feature>
<keyword evidence="5" id="KW-0732">Signal</keyword>
<dbReference type="Gene3D" id="3.40.50.2300">
    <property type="match status" value="2"/>
</dbReference>
<protein>
    <submittedName>
        <fullName evidence="7">Substrate-binding protein domain-containing protein</fullName>
    </submittedName>
</protein>
<keyword evidence="1" id="KW-0805">Transcription regulation</keyword>
<sequence length="391" mass="42106">MKKAISVMLAVLMVITLFACSGKGPATASPSAEGSATPSATPSDSASPSTDADISASENAVGFFKDGVDPASRKTYNVVWAYPRPMALMQNITDVLKELSTKLNYSVTDYCANNDVDQYVQNIQLFADQGADGYLCVIDPSASDRIKEVLDETGLPYIGVLNSVRDSSGSEIVPCVGIDGKAAGAKITQWLYDNYKTYFGDIDPAQIGFIDIDLSTNKDFHDRYEGAMEKFKELVPNSTHIYSADGVTGTMDADTGYNITAPIFTAHADVKYWFVASCLEMYAQGAARAAEGLKIDKNVMITTVGSDVLSAEWDAGYSGCWVSCLALSDYQYTIPAICGLVALMDGKATPDSLWSGKRASTDQFTFYNISNEMVTKDTYKAFFDSVKSSVG</sequence>
<evidence type="ECO:0000256" key="4">
    <source>
        <dbReference type="SAM" id="MobiDB-lite"/>
    </source>
</evidence>
<evidence type="ECO:0000313" key="7">
    <source>
        <dbReference type="EMBL" id="SHI20981.1"/>
    </source>
</evidence>
<evidence type="ECO:0000256" key="1">
    <source>
        <dbReference type="ARBA" id="ARBA00023015"/>
    </source>
</evidence>
<name>A0A1M5Z9S8_9FIRM</name>
<dbReference type="Pfam" id="PF13407">
    <property type="entry name" value="Peripla_BP_4"/>
    <property type="match status" value="1"/>
</dbReference>
<dbReference type="GO" id="GO:0000976">
    <property type="term" value="F:transcription cis-regulatory region binding"/>
    <property type="evidence" value="ECO:0007669"/>
    <property type="project" value="TreeGrafter"/>
</dbReference>
<feature type="signal peptide" evidence="5">
    <location>
        <begin position="1"/>
        <end position="19"/>
    </location>
</feature>
<gene>
    <name evidence="7" type="ORF">SAMN02745823_03431</name>
</gene>
<keyword evidence="3" id="KW-0804">Transcription</keyword>
<evidence type="ECO:0000313" key="8">
    <source>
        <dbReference type="Proteomes" id="UP000183995"/>
    </source>
</evidence>
<keyword evidence="8" id="KW-1185">Reference proteome</keyword>
<dbReference type="Proteomes" id="UP000183995">
    <property type="component" value="Unassembled WGS sequence"/>
</dbReference>
<dbReference type="RefSeq" id="WP_073081822.1">
    <property type="nucleotide sequence ID" value="NZ_FQXV01000015.1"/>
</dbReference>
<evidence type="ECO:0000256" key="2">
    <source>
        <dbReference type="ARBA" id="ARBA00023125"/>
    </source>
</evidence>
<evidence type="ECO:0000256" key="5">
    <source>
        <dbReference type="SAM" id="SignalP"/>
    </source>
</evidence>
<organism evidence="7 8">
    <name type="scientific">Sporobacter termitidis DSM 10068</name>
    <dbReference type="NCBI Taxonomy" id="1123282"/>
    <lineage>
        <taxon>Bacteria</taxon>
        <taxon>Bacillati</taxon>
        <taxon>Bacillota</taxon>
        <taxon>Clostridia</taxon>
        <taxon>Eubacteriales</taxon>
        <taxon>Oscillospiraceae</taxon>
        <taxon>Sporobacter</taxon>
    </lineage>
</organism>
<dbReference type="PANTHER" id="PTHR30146:SF109">
    <property type="entry name" value="HTH-TYPE TRANSCRIPTIONAL REGULATOR GALS"/>
    <property type="match status" value="1"/>
</dbReference>
<dbReference type="OrthoDB" id="1841723at2"/>
<dbReference type="SUPFAM" id="SSF53822">
    <property type="entry name" value="Periplasmic binding protein-like I"/>
    <property type="match status" value="1"/>
</dbReference>
<dbReference type="GO" id="GO:0003700">
    <property type="term" value="F:DNA-binding transcription factor activity"/>
    <property type="evidence" value="ECO:0007669"/>
    <property type="project" value="TreeGrafter"/>
</dbReference>
<dbReference type="STRING" id="1123282.SAMN02745823_03431"/>
<feature type="chain" id="PRO_5039059631" evidence="5">
    <location>
        <begin position="20"/>
        <end position="391"/>
    </location>
</feature>
<feature type="region of interest" description="Disordered" evidence="4">
    <location>
        <begin position="28"/>
        <end position="53"/>
    </location>
</feature>
<dbReference type="PANTHER" id="PTHR30146">
    <property type="entry name" value="LACI-RELATED TRANSCRIPTIONAL REPRESSOR"/>
    <property type="match status" value="1"/>
</dbReference>
<accession>A0A1M5Z9S8</accession>
<evidence type="ECO:0000256" key="3">
    <source>
        <dbReference type="ARBA" id="ARBA00023163"/>
    </source>
</evidence>
<dbReference type="PROSITE" id="PS51257">
    <property type="entry name" value="PROKAR_LIPOPROTEIN"/>
    <property type="match status" value="1"/>
</dbReference>
<dbReference type="InterPro" id="IPR025997">
    <property type="entry name" value="SBP_2_dom"/>
</dbReference>
<dbReference type="AlphaFoldDB" id="A0A1M5Z9S8"/>